<proteinExistence type="predicted"/>
<evidence type="ECO:0000313" key="1">
    <source>
        <dbReference type="EMBL" id="SHG77920.1"/>
    </source>
</evidence>
<protein>
    <submittedName>
        <fullName evidence="1">Uncharacterized protein</fullName>
    </submittedName>
</protein>
<dbReference type="Proteomes" id="UP000190675">
    <property type="component" value="Chromosome I"/>
</dbReference>
<gene>
    <name evidence="1" type="ORF">SAMN05444169_4087</name>
</gene>
<dbReference type="AlphaFoldDB" id="A0A1M5MKK9"/>
<dbReference type="EMBL" id="LT670818">
    <property type="protein sequence ID" value="SHG77920.1"/>
    <property type="molecule type" value="Genomic_DNA"/>
</dbReference>
<accession>A0A1M5MKK9</accession>
<reference evidence="1 2" key="1">
    <citation type="submission" date="2016-11" db="EMBL/GenBank/DDBJ databases">
        <authorList>
            <person name="Jaros S."/>
            <person name="Januszkiewicz K."/>
            <person name="Wedrychowicz H."/>
        </authorList>
    </citation>
    <scope>NUCLEOTIDE SEQUENCE [LARGE SCALE GENOMIC DNA]</scope>
    <source>
        <strain evidence="1 2">GAS242</strain>
    </source>
</reference>
<organism evidence="1 2">
    <name type="scientific">Bradyrhizobium erythrophlei</name>
    <dbReference type="NCBI Taxonomy" id="1437360"/>
    <lineage>
        <taxon>Bacteria</taxon>
        <taxon>Pseudomonadati</taxon>
        <taxon>Pseudomonadota</taxon>
        <taxon>Alphaproteobacteria</taxon>
        <taxon>Hyphomicrobiales</taxon>
        <taxon>Nitrobacteraceae</taxon>
        <taxon>Bradyrhizobium</taxon>
    </lineage>
</organism>
<name>A0A1M5MKK9_9BRAD</name>
<sequence>MRDCIAAVSFGATVVGKMHTAGLKGEPLAAVQSDIRNEWLQTLDRAFGALATISVGLTQAVQTLKALQSETSDFPVNLPAPDLGQPVLNLATEHDQ</sequence>
<evidence type="ECO:0000313" key="2">
    <source>
        <dbReference type="Proteomes" id="UP000190675"/>
    </source>
</evidence>